<keyword evidence="4" id="KW-1185">Reference proteome</keyword>
<evidence type="ECO:0000313" key="4">
    <source>
        <dbReference type="Proteomes" id="UP000521943"/>
    </source>
</evidence>
<organism evidence="3 4">
    <name type="scientific">Ephemerocybe angulata</name>
    <dbReference type="NCBI Taxonomy" id="980116"/>
    <lineage>
        <taxon>Eukaryota</taxon>
        <taxon>Fungi</taxon>
        <taxon>Dikarya</taxon>
        <taxon>Basidiomycota</taxon>
        <taxon>Agaricomycotina</taxon>
        <taxon>Agaricomycetes</taxon>
        <taxon>Agaricomycetidae</taxon>
        <taxon>Agaricales</taxon>
        <taxon>Agaricineae</taxon>
        <taxon>Psathyrellaceae</taxon>
        <taxon>Ephemerocybe</taxon>
    </lineage>
</organism>
<dbReference type="PROSITE" id="PS50076">
    <property type="entry name" value="DNAJ_2"/>
    <property type="match status" value="1"/>
</dbReference>
<evidence type="ECO:0000259" key="2">
    <source>
        <dbReference type="PROSITE" id="PS50076"/>
    </source>
</evidence>
<reference evidence="3 4" key="1">
    <citation type="submission" date="2020-07" db="EMBL/GenBank/DDBJ databases">
        <title>Comparative genomics of pyrophilous fungi reveals a link between fire events and developmental genes.</title>
        <authorList>
            <consortium name="DOE Joint Genome Institute"/>
            <person name="Steindorff A.S."/>
            <person name="Carver A."/>
            <person name="Calhoun S."/>
            <person name="Stillman K."/>
            <person name="Liu H."/>
            <person name="Lipzen A."/>
            <person name="Pangilinan J."/>
            <person name="Labutti K."/>
            <person name="Bruns T.D."/>
            <person name="Grigoriev I.V."/>
        </authorList>
    </citation>
    <scope>NUCLEOTIDE SEQUENCE [LARGE SCALE GENOMIC DNA]</scope>
    <source>
        <strain evidence="3 4">CBS 144469</strain>
    </source>
</reference>
<dbReference type="Pfam" id="PF00226">
    <property type="entry name" value="DnaJ"/>
    <property type="match status" value="1"/>
</dbReference>
<dbReference type="PANTHER" id="PTHR43908:SF3">
    <property type="entry name" value="AT29763P-RELATED"/>
    <property type="match status" value="1"/>
</dbReference>
<dbReference type="GO" id="GO:0005789">
    <property type="term" value="C:endoplasmic reticulum membrane"/>
    <property type="evidence" value="ECO:0007669"/>
    <property type="project" value="TreeGrafter"/>
</dbReference>
<evidence type="ECO:0000313" key="3">
    <source>
        <dbReference type="EMBL" id="KAF6759896.1"/>
    </source>
</evidence>
<dbReference type="InterPro" id="IPR051100">
    <property type="entry name" value="DnaJ_subfamily_B/C"/>
</dbReference>
<gene>
    <name evidence="3" type="ORF">DFP72DRAFT_960765</name>
</gene>
<dbReference type="SMART" id="SM00271">
    <property type="entry name" value="DnaJ"/>
    <property type="match status" value="1"/>
</dbReference>
<dbReference type="SUPFAM" id="SSF46565">
    <property type="entry name" value="Chaperone J-domain"/>
    <property type="match status" value="1"/>
</dbReference>
<accession>A0A8H6I6U8</accession>
<dbReference type="Gene3D" id="1.10.287.110">
    <property type="entry name" value="DnaJ domain"/>
    <property type="match status" value="1"/>
</dbReference>
<dbReference type="Proteomes" id="UP000521943">
    <property type="component" value="Unassembled WGS sequence"/>
</dbReference>
<feature type="domain" description="J" evidence="2">
    <location>
        <begin position="78"/>
        <end position="145"/>
    </location>
</feature>
<dbReference type="GO" id="GO:0030544">
    <property type="term" value="F:Hsp70 protein binding"/>
    <property type="evidence" value="ECO:0007669"/>
    <property type="project" value="TreeGrafter"/>
</dbReference>
<dbReference type="AlphaFoldDB" id="A0A8H6I6U8"/>
<dbReference type="GO" id="GO:0071218">
    <property type="term" value="P:cellular response to misfolded protein"/>
    <property type="evidence" value="ECO:0007669"/>
    <property type="project" value="TreeGrafter"/>
</dbReference>
<dbReference type="PANTHER" id="PTHR43908">
    <property type="entry name" value="AT29763P-RELATED"/>
    <property type="match status" value="1"/>
</dbReference>
<name>A0A8H6I6U8_9AGAR</name>
<dbReference type="OrthoDB" id="259708at2759"/>
<dbReference type="InterPro" id="IPR001623">
    <property type="entry name" value="DnaJ_domain"/>
</dbReference>
<proteinExistence type="predicted"/>
<comment type="caution">
    <text evidence="3">The sequence shown here is derived from an EMBL/GenBank/DDBJ whole genome shotgun (WGS) entry which is preliminary data.</text>
</comment>
<dbReference type="InterPro" id="IPR036869">
    <property type="entry name" value="J_dom_sf"/>
</dbReference>
<dbReference type="EMBL" id="JACGCI010000014">
    <property type="protein sequence ID" value="KAF6759896.1"/>
    <property type="molecule type" value="Genomic_DNA"/>
</dbReference>
<dbReference type="CDD" id="cd06257">
    <property type="entry name" value="DnaJ"/>
    <property type="match status" value="1"/>
</dbReference>
<feature type="region of interest" description="Disordered" evidence="1">
    <location>
        <begin position="43"/>
        <end position="67"/>
    </location>
</feature>
<evidence type="ECO:0000256" key="1">
    <source>
        <dbReference type="SAM" id="MobiDB-lite"/>
    </source>
</evidence>
<sequence length="340" mass="37685">MLSFALSTGTNLATSFFHLPFDEEEDNDIENYERKYITWDPDAASSSNASAQPKATPSPSVSNPPDDSLIQDILRDNDLYSILGLSNKGLHDKLTLRRAYLARSRLCHPDKFPSNPDATQAFQKVSVAYNVLSTPDLKRRYDEHIAHVQRSGSASSSSSSAPGSTAEYDVFASARPSGYAEDTLRSVILGVFNDFLDNGDLEVVRNLLKAINEMNPGVKIGEDGVKTVLSTLHSIRERALTCRTCIYTLHNEVTRLLEVQHAFSQLSYFDILGRTRMAVQISRIAVGLPVVLEKALVGEREEKARLSGARAAYGVFPRHVMLIVKGVDVALERMERILKR</sequence>
<protein>
    <recommendedName>
        <fullName evidence="2">J domain-containing protein</fullName>
    </recommendedName>
</protein>